<dbReference type="SUPFAM" id="SSF89360">
    <property type="entry name" value="HesB-like domain"/>
    <property type="match status" value="1"/>
</dbReference>
<dbReference type="InterPro" id="IPR035903">
    <property type="entry name" value="HesB-like_dom_sf"/>
</dbReference>
<dbReference type="PANTHER" id="PTHR43011:SF1">
    <property type="entry name" value="IRON-SULFUR CLUSTER ASSEMBLY 2 HOMOLOG, MITOCHONDRIAL"/>
    <property type="match status" value="1"/>
</dbReference>
<feature type="domain" description="Core" evidence="4">
    <location>
        <begin position="13"/>
        <end position="112"/>
    </location>
</feature>
<evidence type="ECO:0000256" key="3">
    <source>
        <dbReference type="ARBA" id="ARBA00023014"/>
    </source>
</evidence>
<dbReference type="GO" id="GO:0051539">
    <property type="term" value="F:4 iron, 4 sulfur cluster binding"/>
    <property type="evidence" value="ECO:0007669"/>
    <property type="project" value="TreeGrafter"/>
</dbReference>
<sequence>MTAAMPNMPPPLLFTDAAAAKVKNLIEEEKNPALMLRVFVSGGGCSGFQYGFTFEESVGEDDTRIEKNGVTLLVDPLSFQYLSGAEIDYKEDLNGAQFVIKNPQAKTTCGCGSSFST</sequence>
<dbReference type="Gene3D" id="2.60.300.12">
    <property type="entry name" value="HesB-like domain"/>
    <property type="match status" value="1"/>
</dbReference>
<dbReference type="EMBL" id="MFSQ01000006">
    <property type="protein sequence ID" value="OGI41583.1"/>
    <property type="molecule type" value="Genomic_DNA"/>
</dbReference>
<dbReference type="GO" id="GO:0005506">
    <property type="term" value="F:iron ion binding"/>
    <property type="evidence" value="ECO:0007669"/>
    <property type="project" value="TreeGrafter"/>
</dbReference>
<accession>A0A1F6T8Y1</accession>
<dbReference type="HAMAP" id="MF_01380">
    <property type="entry name" value="Fe_S_insert_ErpA"/>
    <property type="match status" value="1"/>
</dbReference>
<keyword evidence="3" id="KW-0411">Iron-sulfur</keyword>
<evidence type="ECO:0000313" key="6">
    <source>
        <dbReference type="Proteomes" id="UP000178379"/>
    </source>
</evidence>
<dbReference type="NCBIfam" id="TIGR00049">
    <property type="entry name" value="iron-sulfur cluster assembly accessory protein"/>
    <property type="match status" value="1"/>
</dbReference>
<dbReference type="PANTHER" id="PTHR43011">
    <property type="entry name" value="IRON-SULFUR CLUSTER ASSEMBLY 2 HOMOLOG, MITOCHONDRIAL"/>
    <property type="match status" value="1"/>
</dbReference>
<dbReference type="GO" id="GO:0051537">
    <property type="term" value="F:2 iron, 2 sulfur cluster binding"/>
    <property type="evidence" value="ECO:0007669"/>
    <property type="project" value="UniProtKB-ARBA"/>
</dbReference>
<protein>
    <submittedName>
        <fullName evidence="5">Iron-sulfur cluster insertion protein ErpA</fullName>
    </submittedName>
</protein>
<dbReference type="InterPro" id="IPR023063">
    <property type="entry name" value="ErpA_proteobact"/>
</dbReference>
<dbReference type="GO" id="GO:0016226">
    <property type="term" value="P:iron-sulfur cluster assembly"/>
    <property type="evidence" value="ECO:0007669"/>
    <property type="project" value="InterPro"/>
</dbReference>
<dbReference type="Pfam" id="PF01521">
    <property type="entry name" value="Fe-S_biosyn"/>
    <property type="match status" value="1"/>
</dbReference>
<dbReference type="PROSITE" id="PS01152">
    <property type="entry name" value="HESB"/>
    <property type="match status" value="1"/>
</dbReference>
<dbReference type="InterPro" id="IPR000361">
    <property type="entry name" value="ATAP_core_dom"/>
</dbReference>
<proteinExistence type="inferred from homology"/>
<dbReference type="STRING" id="1817756.A2140_00445"/>
<gene>
    <name evidence="5" type="ORF">A2140_00445</name>
</gene>
<dbReference type="AlphaFoldDB" id="A0A1F6T8Y1"/>
<dbReference type="NCBIfam" id="NF010147">
    <property type="entry name" value="PRK13623.1"/>
    <property type="match status" value="1"/>
</dbReference>
<evidence type="ECO:0000313" key="5">
    <source>
        <dbReference type="EMBL" id="OGI41583.1"/>
    </source>
</evidence>
<dbReference type="InterPro" id="IPR017870">
    <property type="entry name" value="FeS_cluster_insertion_CS"/>
</dbReference>
<keyword evidence="2" id="KW-0408">Iron</keyword>
<organism evidence="5 6">
    <name type="scientific">Candidatus Muproteobacteria bacterium RBG_16_62_13</name>
    <dbReference type="NCBI Taxonomy" id="1817756"/>
    <lineage>
        <taxon>Bacteria</taxon>
        <taxon>Pseudomonadati</taxon>
        <taxon>Pseudomonadota</taxon>
        <taxon>Candidatus Muproteobacteria</taxon>
    </lineage>
</organism>
<evidence type="ECO:0000256" key="2">
    <source>
        <dbReference type="ARBA" id="ARBA00023004"/>
    </source>
</evidence>
<dbReference type="Proteomes" id="UP000178379">
    <property type="component" value="Unassembled WGS sequence"/>
</dbReference>
<comment type="caution">
    <text evidence="5">The sequence shown here is derived from an EMBL/GenBank/DDBJ whole genome shotgun (WGS) entry which is preliminary data.</text>
</comment>
<evidence type="ECO:0000256" key="1">
    <source>
        <dbReference type="ARBA" id="ARBA00022723"/>
    </source>
</evidence>
<dbReference type="FunFam" id="2.60.300.12:FF:000002">
    <property type="entry name" value="Iron-sulfur cluster insertion protein ErpA"/>
    <property type="match status" value="1"/>
</dbReference>
<reference evidence="5 6" key="1">
    <citation type="journal article" date="2016" name="Nat. Commun.">
        <title>Thousands of microbial genomes shed light on interconnected biogeochemical processes in an aquifer system.</title>
        <authorList>
            <person name="Anantharaman K."/>
            <person name="Brown C.T."/>
            <person name="Hug L.A."/>
            <person name="Sharon I."/>
            <person name="Castelle C.J."/>
            <person name="Probst A.J."/>
            <person name="Thomas B.C."/>
            <person name="Singh A."/>
            <person name="Wilkins M.J."/>
            <person name="Karaoz U."/>
            <person name="Brodie E.L."/>
            <person name="Williams K.H."/>
            <person name="Hubbard S.S."/>
            <person name="Banfield J.F."/>
        </authorList>
    </citation>
    <scope>NUCLEOTIDE SEQUENCE [LARGE SCALE GENOMIC DNA]</scope>
</reference>
<dbReference type="InterPro" id="IPR016092">
    <property type="entry name" value="ATAP"/>
</dbReference>
<keyword evidence="1" id="KW-0479">Metal-binding</keyword>
<name>A0A1F6T8Y1_9PROT</name>
<evidence type="ECO:0000259" key="4">
    <source>
        <dbReference type="Pfam" id="PF01521"/>
    </source>
</evidence>